<name>A0ABQ7JJC6_9FUNG</name>
<keyword evidence="2" id="KW-1185">Reference proteome</keyword>
<organism evidence="1 2">
    <name type="scientific">Linnemannia gamsii</name>
    <dbReference type="NCBI Taxonomy" id="64522"/>
    <lineage>
        <taxon>Eukaryota</taxon>
        <taxon>Fungi</taxon>
        <taxon>Fungi incertae sedis</taxon>
        <taxon>Mucoromycota</taxon>
        <taxon>Mortierellomycotina</taxon>
        <taxon>Mortierellomycetes</taxon>
        <taxon>Mortierellales</taxon>
        <taxon>Mortierellaceae</taxon>
        <taxon>Linnemannia</taxon>
    </lineage>
</organism>
<feature type="non-terminal residue" evidence="1">
    <location>
        <position position="1"/>
    </location>
</feature>
<gene>
    <name evidence="1" type="ORF">BGZ96_003393</name>
</gene>
<reference evidence="1 2" key="1">
    <citation type="journal article" date="2020" name="Fungal Divers.">
        <title>Resolving the Mortierellaceae phylogeny through synthesis of multi-gene phylogenetics and phylogenomics.</title>
        <authorList>
            <person name="Vandepol N."/>
            <person name="Liber J."/>
            <person name="Desiro A."/>
            <person name="Na H."/>
            <person name="Kennedy M."/>
            <person name="Barry K."/>
            <person name="Grigoriev I.V."/>
            <person name="Miller A.N."/>
            <person name="O'Donnell K."/>
            <person name="Stajich J.E."/>
            <person name="Bonito G."/>
        </authorList>
    </citation>
    <scope>NUCLEOTIDE SEQUENCE [LARGE SCALE GENOMIC DNA]</scope>
    <source>
        <strain evidence="1 2">AD045</strain>
    </source>
</reference>
<dbReference type="EMBL" id="JAAAIM010001722">
    <property type="protein sequence ID" value="KAG0276262.1"/>
    <property type="molecule type" value="Genomic_DNA"/>
</dbReference>
<dbReference type="Proteomes" id="UP001194696">
    <property type="component" value="Unassembled WGS sequence"/>
</dbReference>
<accession>A0ABQ7JJC6</accession>
<comment type="caution">
    <text evidence="1">The sequence shown here is derived from an EMBL/GenBank/DDBJ whole genome shotgun (WGS) entry which is preliminary data.</text>
</comment>
<evidence type="ECO:0000313" key="1">
    <source>
        <dbReference type="EMBL" id="KAG0276262.1"/>
    </source>
</evidence>
<protein>
    <submittedName>
        <fullName evidence="1">Uncharacterized protein</fullName>
    </submittedName>
</protein>
<evidence type="ECO:0000313" key="2">
    <source>
        <dbReference type="Proteomes" id="UP001194696"/>
    </source>
</evidence>
<sequence>EGTHDRIVAPKLRKLHMHGRWAFQDQNVMAEFVGGMFPKLQRLTARAWSGVSIGSFVNAIRTTAGYIEGITTLLE</sequence>
<proteinExistence type="predicted"/>